<dbReference type="SUPFAM" id="SSF52540">
    <property type="entry name" value="P-loop containing nucleoside triphosphate hydrolases"/>
    <property type="match status" value="1"/>
</dbReference>
<dbReference type="Proteomes" id="UP001225042">
    <property type="component" value="Unassembled WGS sequence"/>
</dbReference>
<dbReference type="RefSeq" id="WP_306683986.1">
    <property type="nucleotide sequence ID" value="NZ_JAVDKR010000008.1"/>
</dbReference>
<dbReference type="InterPro" id="IPR003959">
    <property type="entry name" value="ATPase_AAA_core"/>
</dbReference>
<dbReference type="InterPro" id="IPR051396">
    <property type="entry name" value="Bact_Antivir_Def_Nuclease"/>
</dbReference>
<accession>A0AAW8H688</accession>
<name>A0AAW8H688_9ENTR</name>
<dbReference type="GO" id="GO:0005524">
    <property type="term" value="F:ATP binding"/>
    <property type="evidence" value="ECO:0007669"/>
    <property type="project" value="UniProtKB-KW"/>
</dbReference>
<dbReference type="GO" id="GO:0016887">
    <property type="term" value="F:ATP hydrolysis activity"/>
    <property type="evidence" value="ECO:0007669"/>
    <property type="project" value="InterPro"/>
</dbReference>
<comment type="caution">
    <text evidence="2">The sequence shown here is derived from an EMBL/GenBank/DDBJ whole genome shotgun (WGS) entry which is preliminary data.</text>
</comment>
<evidence type="ECO:0000259" key="1">
    <source>
        <dbReference type="SMART" id="SM00382"/>
    </source>
</evidence>
<dbReference type="AlphaFoldDB" id="A0AAW8H688"/>
<dbReference type="CDD" id="cd00267">
    <property type="entry name" value="ABC_ATPase"/>
    <property type="match status" value="1"/>
</dbReference>
<keyword evidence="3" id="KW-1185">Reference proteome</keyword>
<dbReference type="InterPro" id="IPR003593">
    <property type="entry name" value="AAA+_ATPase"/>
</dbReference>
<proteinExistence type="predicted"/>
<dbReference type="InterPro" id="IPR027417">
    <property type="entry name" value="P-loop_NTPase"/>
</dbReference>
<dbReference type="Gene3D" id="3.40.50.300">
    <property type="entry name" value="P-loop containing nucleotide triphosphate hydrolases"/>
    <property type="match status" value="1"/>
</dbReference>
<evidence type="ECO:0000313" key="2">
    <source>
        <dbReference type="EMBL" id="MDQ2255442.1"/>
    </source>
</evidence>
<protein>
    <submittedName>
        <fullName evidence="2">ATP-binding protein</fullName>
    </submittedName>
</protein>
<reference evidence="2 3" key="1">
    <citation type="submission" date="2023-08" db="EMBL/GenBank/DDBJ databases">
        <authorList>
            <person name="Dale J."/>
        </authorList>
    </citation>
    <scope>NUCLEOTIDE SEQUENCE [LARGE SCALE GENOMIC DNA]</scope>
    <source>
        <strain evidence="2 3">2023EL-00788</strain>
    </source>
</reference>
<gene>
    <name evidence="2" type="ORF">RBJ67_04720</name>
</gene>
<dbReference type="SMART" id="SM00382">
    <property type="entry name" value="AAA"/>
    <property type="match status" value="1"/>
</dbReference>
<feature type="domain" description="AAA+ ATPase" evidence="1">
    <location>
        <begin position="24"/>
        <end position="335"/>
    </location>
</feature>
<dbReference type="PANTHER" id="PTHR43581">
    <property type="entry name" value="ATP/GTP PHOSPHATASE"/>
    <property type="match status" value="1"/>
</dbReference>
<sequence>MKKHIEEINYWPKHISGDIKIHLGGKDLIITGGNGCGKTTFLNAINKHIQHTYVEKKHDAKERSLQNLAHWKNQMDNNPKGTSQYSQGEVQYNYVIRELEEYETGVETIVTDTIGLCALLDEGKAIYKYFIAERKSDINASTGASKASLDDKISKNKFQINEKRLGNEFENHLVNLKTRQSFAKTYDKNLDLFNKLQQWFNELERNISVLMEDDSFKLSFDSDNFNFLLLQDGKEPYSFQTLSSGYSSIFNVLSELIMVSEAYKTSPQDMQGIVLIDEIDAHLHVSLQRKILPFLSSLYPKIQFIVTTHSPFVIGSLDNAIVFDLSSQQEFTNLSNYSYEAIVEGLLGVPVVSMSLEKDIKRLSGLLAESTPDIVAVTELVEKLAPQSDKLNDESAVFFIKAKLFLRDEKRGA</sequence>
<dbReference type="EMBL" id="JAVDKS010000001">
    <property type="protein sequence ID" value="MDQ2255442.1"/>
    <property type="molecule type" value="Genomic_DNA"/>
</dbReference>
<keyword evidence="2" id="KW-0067">ATP-binding</keyword>
<dbReference type="PANTHER" id="PTHR43581:SF4">
    <property type="entry name" value="ATP_GTP PHOSPHATASE"/>
    <property type="match status" value="1"/>
</dbReference>
<organism evidence="2 3">
    <name type="scientific">Enterobacter soli</name>
    <dbReference type="NCBI Taxonomy" id="885040"/>
    <lineage>
        <taxon>Bacteria</taxon>
        <taxon>Pseudomonadati</taxon>
        <taxon>Pseudomonadota</taxon>
        <taxon>Gammaproteobacteria</taxon>
        <taxon>Enterobacterales</taxon>
        <taxon>Enterobacteriaceae</taxon>
        <taxon>Enterobacter</taxon>
    </lineage>
</organism>
<evidence type="ECO:0000313" key="3">
    <source>
        <dbReference type="Proteomes" id="UP001225042"/>
    </source>
</evidence>
<dbReference type="Pfam" id="PF13304">
    <property type="entry name" value="AAA_21"/>
    <property type="match status" value="1"/>
</dbReference>
<keyword evidence="2" id="KW-0547">Nucleotide-binding</keyword>